<dbReference type="InterPro" id="IPR048361">
    <property type="entry name" value="Vps52_C"/>
</dbReference>
<proteinExistence type="inferred from homology"/>
<gene>
    <name evidence="8" type="ORF">BdWA1_002567</name>
</gene>
<evidence type="ECO:0000313" key="8">
    <source>
        <dbReference type="EMBL" id="KAK2195969.1"/>
    </source>
</evidence>
<comment type="caution">
    <text evidence="8">The sequence shown here is derived from an EMBL/GenBank/DDBJ whole genome shotgun (WGS) entry which is preliminary data.</text>
</comment>
<evidence type="ECO:0000313" key="9">
    <source>
        <dbReference type="Proteomes" id="UP001214638"/>
    </source>
</evidence>
<accession>A0AAD9UNJ7</accession>
<dbReference type="InterPro" id="IPR048319">
    <property type="entry name" value="Vps52_CC"/>
</dbReference>
<protein>
    <submittedName>
        <fullName evidence="8">Vps52</fullName>
    </submittedName>
</protein>
<dbReference type="GeneID" id="94336864"/>
<comment type="subcellular location">
    <subcellularLocation>
        <location evidence="1">Golgi apparatus</location>
        <location evidence="1">trans-Golgi network</location>
    </subcellularLocation>
</comment>
<dbReference type="GO" id="GO:0032456">
    <property type="term" value="P:endocytic recycling"/>
    <property type="evidence" value="ECO:0007669"/>
    <property type="project" value="TreeGrafter"/>
</dbReference>
<keyword evidence="4" id="KW-0653">Protein transport</keyword>
<dbReference type="EMBL" id="JALLKP010000003">
    <property type="protein sequence ID" value="KAK2195969.1"/>
    <property type="molecule type" value="Genomic_DNA"/>
</dbReference>
<dbReference type="GO" id="GO:0019905">
    <property type="term" value="F:syntaxin binding"/>
    <property type="evidence" value="ECO:0007669"/>
    <property type="project" value="TreeGrafter"/>
</dbReference>
<evidence type="ECO:0000256" key="4">
    <source>
        <dbReference type="ARBA" id="ARBA00022927"/>
    </source>
</evidence>
<dbReference type="GO" id="GO:0000938">
    <property type="term" value="C:GARP complex"/>
    <property type="evidence" value="ECO:0007669"/>
    <property type="project" value="TreeGrafter"/>
</dbReference>
<dbReference type="PANTHER" id="PTHR14190">
    <property type="entry name" value="SUPPRESSOR OF ACTIN MUTATIONS 2/VACUOLAR PROTEIN SORTING 52"/>
    <property type="match status" value="1"/>
</dbReference>
<reference evidence="8" key="1">
    <citation type="journal article" date="2023" name="Nat. Microbiol.">
        <title>Babesia duncani multi-omics identifies virulence factors and drug targets.</title>
        <authorList>
            <person name="Singh P."/>
            <person name="Lonardi S."/>
            <person name="Liang Q."/>
            <person name="Vydyam P."/>
            <person name="Khabirova E."/>
            <person name="Fang T."/>
            <person name="Gihaz S."/>
            <person name="Thekkiniath J."/>
            <person name="Munshi M."/>
            <person name="Abel S."/>
            <person name="Ciampossin L."/>
            <person name="Batugedara G."/>
            <person name="Gupta M."/>
            <person name="Lu X.M."/>
            <person name="Lenz T."/>
            <person name="Chakravarty S."/>
            <person name="Cornillot E."/>
            <person name="Hu Y."/>
            <person name="Ma W."/>
            <person name="Gonzalez L.M."/>
            <person name="Sanchez S."/>
            <person name="Estrada K."/>
            <person name="Sanchez-Flores A."/>
            <person name="Montero E."/>
            <person name="Harb O.S."/>
            <person name="Le Roch K.G."/>
            <person name="Mamoun C.B."/>
        </authorList>
    </citation>
    <scope>NUCLEOTIDE SEQUENCE</scope>
    <source>
        <strain evidence="8">WA1</strain>
    </source>
</reference>
<comment type="similarity">
    <text evidence="2">Belongs to the VPS52 family.</text>
</comment>
<dbReference type="GO" id="GO:0006896">
    <property type="term" value="P:Golgi to vacuole transport"/>
    <property type="evidence" value="ECO:0007669"/>
    <property type="project" value="TreeGrafter"/>
</dbReference>
<dbReference type="Proteomes" id="UP001214638">
    <property type="component" value="Unassembled WGS sequence"/>
</dbReference>
<feature type="domain" description="Vps52 C-terminal" evidence="7">
    <location>
        <begin position="336"/>
        <end position="581"/>
    </location>
</feature>
<dbReference type="GO" id="GO:0005829">
    <property type="term" value="C:cytosol"/>
    <property type="evidence" value="ECO:0007669"/>
    <property type="project" value="GOC"/>
</dbReference>
<dbReference type="PANTHER" id="PTHR14190:SF7">
    <property type="entry name" value="VACUOLAR PROTEIN SORTING-ASSOCIATED PROTEIN 52 HOMOLOG"/>
    <property type="match status" value="1"/>
</dbReference>
<evidence type="ECO:0000259" key="7">
    <source>
        <dbReference type="Pfam" id="PF20655"/>
    </source>
</evidence>
<dbReference type="KEGG" id="bdw:94336864"/>
<keyword evidence="3" id="KW-0813">Transport</keyword>
<evidence type="ECO:0000256" key="5">
    <source>
        <dbReference type="ARBA" id="ARBA00023034"/>
    </source>
</evidence>
<evidence type="ECO:0000256" key="1">
    <source>
        <dbReference type="ARBA" id="ARBA00004601"/>
    </source>
</evidence>
<dbReference type="Pfam" id="PF20655">
    <property type="entry name" value="Vps52_C"/>
    <property type="match status" value="1"/>
</dbReference>
<dbReference type="Pfam" id="PF04129">
    <property type="entry name" value="Vps52_CC"/>
    <property type="match status" value="1"/>
</dbReference>
<organism evidence="8 9">
    <name type="scientific">Babesia duncani</name>
    <dbReference type="NCBI Taxonomy" id="323732"/>
    <lineage>
        <taxon>Eukaryota</taxon>
        <taxon>Sar</taxon>
        <taxon>Alveolata</taxon>
        <taxon>Apicomplexa</taxon>
        <taxon>Aconoidasida</taxon>
        <taxon>Piroplasmida</taxon>
        <taxon>Babesiidae</taxon>
        <taxon>Babesia</taxon>
    </lineage>
</organism>
<keyword evidence="9" id="KW-1185">Reference proteome</keyword>
<evidence type="ECO:0000256" key="3">
    <source>
        <dbReference type="ARBA" id="ARBA00022448"/>
    </source>
</evidence>
<name>A0AAD9UNJ7_9APIC</name>
<dbReference type="GO" id="GO:0042147">
    <property type="term" value="P:retrograde transport, endosome to Golgi"/>
    <property type="evidence" value="ECO:0007669"/>
    <property type="project" value="TreeGrafter"/>
</dbReference>
<evidence type="ECO:0000256" key="2">
    <source>
        <dbReference type="ARBA" id="ARBA00008180"/>
    </source>
</evidence>
<sequence length="700" mass="80238">MKESDLEFLRVLDASRLAKDFGWYLGGVDNDSNLGAIHPKLNPLFHQHSSDSSKLQDYSLEQGEDAGHEKVLPELLEVDASLHTFLLQCFNWCMANSKTKQQSVVDTLLEYEKDIHEFSMDLNFCDSTLKLVENALMKHYSSLKNASVNIENLHKESAGVSYGLRNRQLMFERLQKFLNDVLIMPNLIKMICNDPVNQNYMNLVNQYIAKRDFLKANYPTEKYPCLVSSRVQIKKLHLVIVRRIYNYLVEQVSMLAMSKSNIFLIQDTKLLRLKPLFVYLEANSALGLQVCRLYIHTMNKTYTHLFGNYLLSLNDFKQKNPYRDVNVIIKHWSDPNQSCFVLGHHKKNLYTSFNADPIVIAGLDQNSLKTEDIVRSYMKLLVDTASTEYQFITSFFSANHSNMLLDIFLSVIQVLSTRLRSTLKNSYDVVCMCLLYKLIEVNLQLLQRRGLTIFDDSLLHLQLQIIAKRAKFVLEEYTRAIEAQFQSSSFNSNGPARALDGCINSGHLCHAIFELEQMSNTSIWTDIICNFLTSLYKVLLSFGCKFKNVIKQSSFYISNCMAILGNLGECAGTLVLQQFQKLLDQQLGTFSNAILQTYFPQVLQLLAKVESDSSTKTIDRASTASLLKQEMIQWLVSLDGNLEKVGALLTKFQPEAREIVKSRLLDAFVKIYTPIYKYMEANFSDQWFNSIPKPTSLSFD</sequence>
<evidence type="ECO:0000259" key="6">
    <source>
        <dbReference type="Pfam" id="PF04129"/>
    </source>
</evidence>
<dbReference type="AlphaFoldDB" id="A0AAD9UNJ7"/>
<dbReference type="RefSeq" id="XP_067802811.1">
    <property type="nucleotide sequence ID" value="XM_067947589.1"/>
</dbReference>
<feature type="domain" description="Vps52 coiled-coil" evidence="6">
    <location>
        <begin position="117"/>
        <end position="280"/>
    </location>
</feature>
<dbReference type="InterPro" id="IPR007258">
    <property type="entry name" value="Vps52"/>
</dbReference>
<dbReference type="GO" id="GO:0015031">
    <property type="term" value="P:protein transport"/>
    <property type="evidence" value="ECO:0007669"/>
    <property type="project" value="UniProtKB-KW"/>
</dbReference>
<keyword evidence="5" id="KW-0333">Golgi apparatus</keyword>